<dbReference type="InterPro" id="IPR029753">
    <property type="entry name" value="D-isomer_DH_CS"/>
</dbReference>
<dbReference type="GO" id="GO:0051287">
    <property type="term" value="F:NAD binding"/>
    <property type="evidence" value="ECO:0007669"/>
    <property type="project" value="InterPro"/>
</dbReference>
<dbReference type="PANTHER" id="PTHR43026">
    <property type="entry name" value="2-HYDROXYACID DEHYDROGENASE HOMOLOG 1-RELATED"/>
    <property type="match status" value="1"/>
</dbReference>
<keyword evidence="3" id="KW-0520">NAD</keyword>
<dbReference type="InterPro" id="IPR036291">
    <property type="entry name" value="NAD(P)-bd_dom_sf"/>
</dbReference>
<sequence length="326" mass="35700">MKVAVFNTKRYDRQNLESIAGHALTYIEAHLNAQTAPLAQGFDAVCCFVNDELNEAVLTQLAQGGVKLVAMRCAGYNNVDMPVAERLGLSVCRVPEYSPYAVAEHAAALILDLNRHLRRAHNRVREQDYSLDGLLGFDLHGKTVGIVGSGKIGQAFARIMQGFGCRLLVTDPYPNDTMAAMADYVSQQELWRQADIISLHCPLLDSTYHLINADSIRQMKPGVMIINTSRGGLIDTRAVIAGLKSGCVGYLGLDVYEEEASLFFDDKSDSIIQDDVFARLLTFPNVLVTGHQGFFTREALGQIARVTGENLDAFARGERSGPTFVA</sequence>
<reference evidence="7" key="1">
    <citation type="submission" date="2022-05" db="EMBL/GenBank/DDBJ databases">
        <authorList>
            <person name="Sun H.-N."/>
        </authorList>
    </citation>
    <scope>NUCLEOTIDE SEQUENCE</scope>
    <source>
        <strain evidence="7">HB14</strain>
    </source>
</reference>
<dbReference type="InterPro" id="IPR058205">
    <property type="entry name" value="D-LDH-like"/>
</dbReference>
<dbReference type="PROSITE" id="PS00671">
    <property type="entry name" value="D_2_HYDROXYACID_DH_3"/>
    <property type="match status" value="1"/>
</dbReference>
<evidence type="ECO:0000256" key="2">
    <source>
        <dbReference type="ARBA" id="ARBA00023002"/>
    </source>
</evidence>
<gene>
    <name evidence="7" type="ORF">M6D89_14910</name>
</gene>
<evidence type="ECO:0000256" key="1">
    <source>
        <dbReference type="ARBA" id="ARBA00005854"/>
    </source>
</evidence>
<evidence type="ECO:0000259" key="5">
    <source>
        <dbReference type="Pfam" id="PF00389"/>
    </source>
</evidence>
<evidence type="ECO:0000256" key="4">
    <source>
        <dbReference type="RuleBase" id="RU003719"/>
    </source>
</evidence>
<dbReference type="InterPro" id="IPR006140">
    <property type="entry name" value="D-isomer_DH_NAD-bd"/>
</dbReference>
<dbReference type="InterPro" id="IPR029752">
    <property type="entry name" value="D-isomer_DH_CS1"/>
</dbReference>
<dbReference type="Pfam" id="PF02826">
    <property type="entry name" value="2-Hacid_dh_C"/>
    <property type="match status" value="1"/>
</dbReference>
<dbReference type="Pfam" id="PF00389">
    <property type="entry name" value="2-Hacid_dh"/>
    <property type="match status" value="1"/>
</dbReference>
<evidence type="ECO:0000313" key="8">
    <source>
        <dbReference type="Proteomes" id="UP001139319"/>
    </source>
</evidence>
<keyword evidence="8" id="KW-1185">Reference proteome</keyword>
<dbReference type="PROSITE" id="PS00670">
    <property type="entry name" value="D_2_HYDROXYACID_DH_2"/>
    <property type="match status" value="1"/>
</dbReference>
<dbReference type="CDD" id="cd12183">
    <property type="entry name" value="LDH_like_2"/>
    <property type="match status" value="1"/>
</dbReference>
<evidence type="ECO:0000256" key="3">
    <source>
        <dbReference type="ARBA" id="ARBA00023027"/>
    </source>
</evidence>
<feature type="domain" description="D-isomer specific 2-hydroxyacid dehydrogenase NAD-binding" evidence="6">
    <location>
        <begin position="108"/>
        <end position="293"/>
    </location>
</feature>
<dbReference type="PANTHER" id="PTHR43026:SF1">
    <property type="entry name" value="2-HYDROXYACID DEHYDROGENASE HOMOLOG 1-RELATED"/>
    <property type="match status" value="1"/>
</dbReference>
<evidence type="ECO:0000313" key="7">
    <source>
        <dbReference type="EMBL" id="MCP8900596.1"/>
    </source>
</evidence>
<dbReference type="SUPFAM" id="SSF51735">
    <property type="entry name" value="NAD(P)-binding Rossmann-fold domains"/>
    <property type="match status" value="1"/>
</dbReference>
<proteinExistence type="inferred from homology"/>
<reference evidence="7" key="2">
    <citation type="submission" date="2023-01" db="EMBL/GenBank/DDBJ databases">
        <title>Gilvimarinus xylanilyticus HB14 isolated from Caulerpa lentillifera aquaculture base in Hainan, China.</title>
        <authorList>
            <person name="Zhang Y.-J."/>
        </authorList>
    </citation>
    <scope>NUCLEOTIDE SEQUENCE</scope>
    <source>
        <strain evidence="7">HB14</strain>
    </source>
</reference>
<dbReference type="Proteomes" id="UP001139319">
    <property type="component" value="Unassembled WGS sequence"/>
</dbReference>
<organism evidence="7 8">
    <name type="scientific">Gilvimarinus xylanilyticus</name>
    <dbReference type="NCBI Taxonomy" id="2944139"/>
    <lineage>
        <taxon>Bacteria</taxon>
        <taxon>Pseudomonadati</taxon>
        <taxon>Pseudomonadota</taxon>
        <taxon>Gammaproteobacteria</taxon>
        <taxon>Cellvibrionales</taxon>
        <taxon>Cellvibrionaceae</taxon>
        <taxon>Gilvimarinus</taxon>
    </lineage>
</organism>
<dbReference type="PROSITE" id="PS00065">
    <property type="entry name" value="D_2_HYDROXYACID_DH_1"/>
    <property type="match status" value="1"/>
</dbReference>
<keyword evidence="2 4" id="KW-0560">Oxidoreductase</keyword>
<feature type="domain" description="D-isomer specific 2-hydroxyacid dehydrogenase catalytic" evidence="5">
    <location>
        <begin position="3"/>
        <end position="319"/>
    </location>
</feature>
<evidence type="ECO:0000259" key="6">
    <source>
        <dbReference type="Pfam" id="PF02826"/>
    </source>
</evidence>
<accession>A0A9X2KU68</accession>
<dbReference type="GO" id="GO:0008720">
    <property type="term" value="F:D-lactate dehydrogenase (NAD+) activity"/>
    <property type="evidence" value="ECO:0007669"/>
    <property type="project" value="TreeGrafter"/>
</dbReference>
<dbReference type="Gene3D" id="3.40.50.720">
    <property type="entry name" value="NAD(P)-binding Rossmann-like Domain"/>
    <property type="match status" value="2"/>
</dbReference>
<dbReference type="RefSeq" id="WP_253968891.1">
    <property type="nucleotide sequence ID" value="NZ_JAMFTH010000006.1"/>
</dbReference>
<protein>
    <submittedName>
        <fullName evidence="7">2-hydroxyacid dehydrogenase</fullName>
    </submittedName>
</protein>
<dbReference type="EMBL" id="JAMFTH010000006">
    <property type="protein sequence ID" value="MCP8900596.1"/>
    <property type="molecule type" value="Genomic_DNA"/>
</dbReference>
<dbReference type="SUPFAM" id="SSF52283">
    <property type="entry name" value="Formate/glycerate dehydrogenase catalytic domain-like"/>
    <property type="match status" value="1"/>
</dbReference>
<comment type="similarity">
    <text evidence="1 4">Belongs to the D-isomer specific 2-hydroxyacid dehydrogenase family.</text>
</comment>
<dbReference type="AlphaFoldDB" id="A0A9X2KU68"/>
<comment type="caution">
    <text evidence="7">The sequence shown here is derived from an EMBL/GenBank/DDBJ whole genome shotgun (WGS) entry which is preliminary data.</text>
</comment>
<dbReference type="InterPro" id="IPR006139">
    <property type="entry name" value="D-isomer_2_OHA_DH_cat_dom"/>
</dbReference>
<name>A0A9X2KU68_9GAMM</name>